<gene>
    <name evidence="3" type="primary">higA</name>
    <name evidence="3" type="ORF">C7K55_07210</name>
</gene>
<dbReference type="RefSeq" id="WP_106502753.1">
    <property type="nucleotide sequence ID" value="NZ_PXXO01000007.1"/>
</dbReference>
<evidence type="ECO:0000256" key="1">
    <source>
        <dbReference type="ARBA" id="ARBA00023125"/>
    </source>
</evidence>
<name>A0A2P7MVA7_9CYAN</name>
<dbReference type="Gene3D" id="1.10.260.40">
    <property type="entry name" value="lambda repressor-like DNA-binding domains"/>
    <property type="match status" value="1"/>
</dbReference>
<evidence type="ECO:0000259" key="2">
    <source>
        <dbReference type="PROSITE" id="PS50943"/>
    </source>
</evidence>
<dbReference type="InterPro" id="IPR010982">
    <property type="entry name" value="Lambda_DNA-bd_dom_sf"/>
</dbReference>
<dbReference type="CDD" id="cd00093">
    <property type="entry name" value="HTH_XRE"/>
    <property type="match status" value="1"/>
</dbReference>
<dbReference type="PANTHER" id="PTHR36924:SF1">
    <property type="entry name" value="ANTITOXIN HIGA-1"/>
    <property type="match status" value="1"/>
</dbReference>
<keyword evidence="4" id="KW-1185">Reference proteome</keyword>
<accession>A0A2P7MVA7</accession>
<dbReference type="InterPro" id="IPR001387">
    <property type="entry name" value="Cro/C1-type_HTH"/>
</dbReference>
<organism evidence="3 4">
    <name type="scientific">Cyanobium usitatum str. Tous</name>
    <dbReference type="NCBI Taxonomy" id="2116684"/>
    <lineage>
        <taxon>Bacteria</taxon>
        <taxon>Bacillati</taxon>
        <taxon>Cyanobacteriota</taxon>
        <taxon>Cyanophyceae</taxon>
        <taxon>Synechococcales</taxon>
        <taxon>Prochlorococcaceae</taxon>
        <taxon>Cyanobium</taxon>
    </lineage>
</organism>
<dbReference type="Proteomes" id="UP000243002">
    <property type="component" value="Unassembled WGS sequence"/>
</dbReference>
<comment type="caution">
    <text evidence="3">The sequence shown here is derived from an EMBL/GenBank/DDBJ whole genome shotgun (WGS) entry which is preliminary data.</text>
</comment>
<dbReference type="PROSITE" id="PS50943">
    <property type="entry name" value="HTH_CROC1"/>
    <property type="match status" value="1"/>
</dbReference>
<dbReference type="SUPFAM" id="SSF47413">
    <property type="entry name" value="lambda repressor-like DNA-binding domains"/>
    <property type="match status" value="1"/>
</dbReference>
<dbReference type="AlphaFoldDB" id="A0A2P7MVA7"/>
<dbReference type="Pfam" id="PF01381">
    <property type="entry name" value="HTH_3"/>
    <property type="match status" value="1"/>
</dbReference>
<protein>
    <submittedName>
        <fullName evidence="3">Addiction module antidote protein, HigA family</fullName>
    </submittedName>
</protein>
<dbReference type="EMBL" id="PXXO01000007">
    <property type="protein sequence ID" value="PSJ05129.1"/>
    <property type="molecule type" value="Genomic_DNA"/>
</dbReference>
<keyword evidence="1" id="KW-0238">DNA-binding</keyword>
<evidence type="ECO:0000313" key="4">
    <source>
        <dbReference type="Proteomes" id="UP000243002"/>
    </source>
</evidence>
<sequence length="95" mass="10615">MHNPPHPGEFIEGVYLEPCDLSIRQVAARLGVSASTFQRLVACKSRITPDMALRLSRVLGRSAESWLSMQDNYDLWQARQCLDLSGLTPMELTPA</sequence>
<reference evidence="3 4" key="1">
    <citation type="journal article" date="2018" name="Environ. Microbiol.">
        <title>Ecological and genomic features of two widespread freshwater picocyanobacteria.</title>
        <authorList>
            <person name="Cabello-Yeves P.J."/>
            <person name="Picazo A."/>
            <person name="Camacho A."/>
            <person name="Callieri C."/>
            <person name="Rosselli R."/>
            <person name="Roda-Garcia J.J."/>
            <person name="Coutinho F.H."/>
            <person name="Rodriguez-Valera F."/>
        </authorList>
    </citation>
    <scope>NUCLEOTIDE SEQUENCE [LARGE SCALE GENOMIC DNA]</scope>
    <source>
        <strain evidence="3 4">Tous</strain>
    </source>
</reference>
<dbReference type="OrthoDB" id="3174593at2"/>
<dbReference type="InterPro" id="IPR013430">
    <property type="entry name" value="Toxin_antidote_HigA"/>
</dbReference>
<dbReference type="PANTHER" id="PTHR36924">
    <property type="entry name" value="ANTITOXIN HIGA-1"/>
    <property type="match status" value="1"/>
</dbReference>
<dbReference type="GO" id="GO:0003677">
    <property type="term" value="F:DNA binding"/>
    <property type="evidence" value="ECO:0007669"/>
    <property type="project" value="UniProtKB-KW"/>
</dbReference>
<evidence type="ECO:0000313" key="3">
    <source>
        <dbReference type="EMBL" id="PSJ05129.1"/>
    </source>
</evidence>
<proteinExistence type="predicted"/>
<dbReference type="NCBIfam" id="TIGR02607">
    <property type="entry name" value="antidote_HigA"/>
    <property type="match status" value="1"/>
</dbReference>
<feature type="domain" description="HTH cro/C1-type" evidence="2">
    <location>
        <begin position="21"/>
        <end position="66"/>
    </location>
</feature>